<dbReference type="PANTHER" id="PTHR48267">
    <property type="entry name" value="CUPREDOXIN SUPERFAMILY PROTEIN"/>
    <property type="match status" value="1"/>
</dbReference>
<comment type="similarity">
    <text evidence="1">Belongs to the multicopper oxidase family.</text>
</comment>
<dbReference type="HOGENOM" id="CLU_009100_2_2_1"/>
<dbReference type="OrthoDB" id="262547at2759"/>
<keyword evidence="3" id="KW-0732">Signal</keyword>
<dbReference type="PANTHER" id="PTHR48267:SF1">
    <property type="entry name" value="BILIRUBIN OXIDASE"/>
    <property type="match status" value="1"/>
</dbReference>
<dbReference type="InterPro" id="IPR011707">
    <property type="entry name" value="Cu-oxidase-like_N"/>
</dbReference>
<feature type="signal peptide" evidence="3">
    <location>
        <begin position="1"/>
        <end position="20"/>
    </location>
</feature>
<dbReference type="SUPFAM" id="SSF49503">
    <property type="entry name" value="Cupredoxins"/>
    <property type="match status" value="3"/>
</dbReference>
<evidence type="ECO:0000259" key="4">
    <source>
        <dbReference type="Pfam" id="PF07731"/>
    </source>
</evidence>
<feature type="chain" id="PRO_5004834069" evidence="3">
    <location>
        <begin position="21"/>
        <end position="632"/>
    </location>
</feature>
<sequence>MAKGLTLFALASCLLSLSCAQTYESVIPPEEAEALSQIVEDDPNDVFRIQKDGESPEYPLIYGVPLPIPPVKQPKKIITNPVTGQDIWYYEVEIKPFEQQVYPNLSPARLVGYDGISPGPTFVIPRGTESVVRFINQAERENSVHLHGSPSRAPFDGWAEDVTFPGQYKDYYYPNFESARLLWYHDHALGITAENAYFGQAGAYIVTDEAEDVLGLPSGYGEFDIPLILSAKFYNSDGTLQTTVNERESTWGDVIHVNGQPWPFLNVEPRKYRFRFLNSAISRSFALYFATSANLGARLPFQVIASDAGLLEHPVSVDELYISIAERYEIVFDFSSFAGQSIEMRNEEQAGGIGVDDDYENTDKVMRFVVGSTRVDDPSTVPAVLRDVPFPPSTTGIDHHFRFHRSNGEWLINGVGFEDVENRVLAKVPRGTVEIWELENSSGGWSHPIHVHLVDFRVLQRTGSDRGVEPYEAEGLKDVVWLGRGETVLVEAHYHPWNGVYMFHCHNLIHEDHDMMAAFNVTQLQNFGYNETTDFGDPMDPRWRAVDYNAADLSVRGGVFTDDAIVDKVQRLALEQPYSERIQVEEALTEYWTANGAGNPNSPVKRDAGVPIPRYRRTQHHHSPAVPVVAAA</sequence>
<dbReference type="Proteomes" id="UP000030651">
    <property type="component" value="Unassembled WGS sequence"/>
</dbReference>
<dbReference type="Gene3D" id="2.60.40.420">
    <property type="entry name" value="Cupredoxins - blue copper proteins"/>
    <property type="match status" value="3"/>
</dbReference>
<protein>
    <submittedName>
        <fullName evidence="6">Bilirubin oxidase</fullName>
    </submittedName>
</protein>
<dbReference type="Pfam" id="PF07731">
    <property type="entry name" value="Cu-oxidase_2"/>
    <property type="match status" value="1"/>
</dbReference>
<dbReference type="GO" id="GO:0016491">
    <property type="term" value="F:oxidoreductase activity"/>
    <property type="evidence" value="ECO:0007669"/>
    <property type="project" value="InterPro"/>
</dbReference>
<feature type="domain" description="Plastocyanin-like" evidence="4">
    <location>
        <begin position="399"/>
        <end position="522"/>
    </location>
</feature>
<gene>
    <name evidence="6" type="ORF">PFICI_11472</name>
</gene>
<organism evidence="6 7">
    <name type="scientific">Pestalotiopsis fici (strain W106-1 / CGMCC3.15140)</name>
    <dbReference type="NCBI Taxonomy" id="1229662"/>
    <lineage>
        <taxon>Eukaryota</taxon>
        <taxon>Fungi</taxon>
        <taxon>Dikarya</taxon>
        <taxon>Ascomycota</taxon>
        <taxon>Pezizomycotina</taxon>
        <taxon>Sordariomycetes</taxon>
        <taxon>Xylariomycetidae</taxon>
        <taxon>Amphisphaeriales</taxon>
        <taxon>Sporocadaceae</taxon>
        <taxon>Pestalotiopsis</taxon>
    </lineage>
</organism>
<proteinExistence type="inferred from homology"/>
<evidence type="ECO:0000313" key="7">
    <source>
        <dbReference type="Proteomes" id="UP000030651"/>
    </source>
</evidence>
<evidence type="ECO:0000259" key="5">
    <source>
        <dbReference type="Pfam" id="PF07732"/>
    </source>
</evidence>
<dbReference type="eggNOG" id="ENOG502QR4X">
    <property type="taxonomic scope" value="Eukaryota"/>
</dbReference>
<keyword evidence="2" id="KW-0186">Copper</keyword>
<dbReference type="GeneID" id="19276485"/>
<dbReference type="Pfam" id="PF07732">
    <property type="entry name" value="Cu-oxidase_3"/>
    <property type="match status" value="1"/>
</dbReference>
<dbReference type="GO" id="GO:0005507">
    <property type="term" value="F:copper ion binding"/>
    <property type="evidence" value="ECO:0007669"/>
    <property type="project" value="InterPro"/>
</dbReference>
<dbReference type="InterPro" id="IPR008972">
    <property type="entry name" value="Cupredoxin"/>
</dbReference>
<dbReference type="KEGG" id="pfy:PFICI_11472"/>
<accession>W3WQC6</accession>
<dbReference type="EMBL" id="KI912117">
    <property type="protein sequence ID" value="ETS76085.1"/>
    <property type="molecule type" value="Genomic_DNA"/>
</dbReference>
<dbReference type="RefSeq" id="XP_007838244.1">
    <property type="nucleotide sequence ID" value="XM_007840053.1"/>
</dbReference>
<name>W3WQC6_PESFW</name>
<dbReference type="PROSITE" id="PS51257">
    <property type="entry name" value="PROKAR_LIPOPROTEIN"/>
    <property type="match status" value="1"/>
</dbReference>
<dbReference type="CDD" id="cd13889">
    <property type="entry name" value="CuRO_3_BOD"/>
    <property type="match status" value="1"/>
</dbReference>
<dbReference type="OMA" id="PYSGRYV"/>
<dbReference type="InParanoid" id="W3WQC6"/>
<dbReference type="InterPro" id="IPR011706">
    <property type="entry name" value="Cu-oxidase_C"/>
</dbReference>
<evidence type="ECO:0000256" key="3">
    <source>
        <dbReference type="SAM" id="SignalP"/>
    </source>
</evidence>
<dbReference type="AlphaFoldDB" id="W3WQC6"/>
<keyword evidence="7" id="KW-1185">Reference proteome</keyword>
<reference evidence="7" key="1">
    <citation type="journal article" date="2015" name="BMC Genomics">
        <title>Genomic and transcriptomic analysis of the endophytic fungus Pestalotiopsis fici reveals its lifestyle and high potential for synthesis of natural products.</title>
        <authorList>
            <person name="Wang X."/>
            <person name="Zhang X."/>
            <person name="Liu L."/>
            <person name="Xiang M."/>
            <person name="Wang W."/>
            <person name="Sun X."/>
            <person name="Che Y."/>
            <person name="Guo L."/>
            <person name="Liu G."/>
            <person name="Guo L."/>
            <person name="Wang C."/>
            <person name="Yin W.B."/>
            <person name="Stadler M."/>
            <person name="Zhang X."/>
            <person name="Liu X."/>
        </authorList>
    </citation>
    <scope>NUCLEOTIDE SEQUENCE [LARGE SCALE GENOMIC DNA]</scope>
    <source>
        <strain evidence="7">W106-1 / CGMCC3.15140</strain>
    </source>
</reference>
<evidence type="ECO:0000256" key="2">
    <source>
        <dbReference type="ARBA" id="ARBA00023008"/>
    </source>
</evidence>
<evidence type="ECO:0000256" key="1">
    <source>
        <dbReference type="ARBA" id="ARBA00010609"/>
    </source>
</evidence>
<evidence type="ECO:0000313" key="6">
    <source>
        <dbReference type="EMBL" id="ETS76085.1"/>
    </source>
</evidence>
<dbReference type="InterPro" id="IPR045087">
    <property type="entry name" value="Cu-oxidase_fam"/>
</dbReference>
<dbReference type="CDD" id="cd13866">
    <property type="entry name" value="CuRO_2_BOD"/>
    <property type="match status" value="1"/>
</dbReference>
<feature type="domain" description="Plastocyanin-like" evidence="5">
    <location>
        <begin position="100"/>
        <end position="210"/>
    </location>
</feature>
<dbReference type="STRING" id="1229662.W3WQC6"/>